<reference evidence="1 2" key="1">
    <citation type="submission" date="2019-05" db="EMBL/GenBank/DDBJ databases">
        <title>Another draft genome of Portunus trituberculatus and its Hox gene families provides insights of decapod evolution.</title>
        <authorList>
            <person name="Jeong J.-H."/>
            <person name="Song I."/>
            <person name="Kim S."/>
            <person name="Choi T."/>
            <person name="Kim D."/>
            <person name="Ryu S."/>
            <person name="Kim W."/>
        </authorList>
    </citation>
    <scope>NUCLEOTIDE SEQUENCE [LARGE SCALE GENOMIC DNA]</scope>
    <source>
        <tissue evidence="1">Muscle</tissue>
    </source>
</reference>
<accession>A0A5B7GX52</accession>
<comment type="caution">
    <text evidence="1">The sequence shown here is derived from an EMBL/GenBank/DDBJ whole genome shotgun (WGS) entry which is preliminary data.</text>
</comment>
<protein>
    <submittedName>
        <fullName evidence="1">Uncharacterized protein</fullName>
    </submittedName>
</protein>
<dbReference type="EMBL" id="VSRR010018280">
    <property type="protein sequence ID" value="MPC61184.1"/>
    <property type="molecule type" value="Genomic_DNA"/>
</dbReference>
<proteinExistence type="predicted"/>
<name>A0A5B7GX52_PORTR</name>
<sequence>MTSVVRRPPRRLKGMATPETAGRVLRGVGERPGGAVHCWRLGHFTSVSPRQLHHIAGTKE</sequence>
<dbReference type="AlphaFoldDB" id="A0A5B7GX52"/>
<organism evidence="1 2">
    <name type="scientific">Portunus trituberculatus</name>
    <name type="common">Swimming crab</name>
    <name type="synonym">Neptunus trituberculatus</name>
    <dbReference type="NCBI Taxonomy" id="210409"/>
    <lineage>
        <taxon>Eukaryota</taxon>
        <taxon>Metazoa</taxon>
        <taxon>Ecdysozoa</taxon>
        <taxon>Arthropoda</taxon>
        <taxon>Crustacea</taxon>
        <taxon>Multicrustacea</taxon>
        <taxon>Malacostraca</taxon>
        <taxon>Eumalacostraca</taxon>
        <taxon>Eucarida</taxon>
        <taxon>Decapoda</taxon>
        <taxon>Pleocyemata</taxon>
        <taxon>Brachyura</taxon>
        <taxon>Eubrachyura</taxon>
        <taxon>Portunoidea</taxon>
        <taxon>Portunidae</taxon>
        <taxon>Portuninae</taxon>
        <taxon>Portunus</taxon>
    </lineage>
</organism>
<gene>
    <name evidence="1" type="ORF">E2C01_055250</name>
</gene>
<evidence type="ECO:0000313" key="1">
    <source>
        <dbReference type="EMBL" id="MPC61184.1"/>
    </source>
</evidence>
<evidence type="ECO:0000313" key="2">
    <source>
        <dbReference type="Proteomes" id="UP000324222"/>
    </source>
</evidence>
<keyword evidence="2" id="KW-1185">Reference proteome</keyword>
<dbReference type="Proteomes" id="UP000324222">
    <property type="component" value="Unassembled WGS sequence"/>
</dbReference>